<dbReference type="InterPro" id="IPR000225">
    <property type="entry name" value="Armadillo"/>
</dbReference>
<evidence type="ECO:0008006" key="4">
    <source>
        <dbReference type="Google" id="ProtNLM"/>
    </source>
</evidence>
<evidence type="ECO:0000256" key="2">
    <source>
        <dbReference type="PROSITE-ProRule" id="PRU00259"/>
    </source>
</evidence>
<dbReference type="PANTHER" id="PTHR22895">
    <property type="entry name" value="ARMADILLO REPEAT-CONTAINING PROTEIN 6"/>
    <property type="match status" value="1"/>
</dbReference>
<dbReference type="InterPro" id="IPR011989">
    <property type="entry name" value="ARM-like"/>
</dbReference>
<dbReference type="PANTHER" id="PTHR22895:SF0">
    <property type="entry name" value="ARMADILLO REPEAT-CONTAINING PROTEIN 6"/>
    <property type="match status" value="1"/>
</dbReference>
<sequence>MKNVPDSADVQMSACMAISNLAPAVGNHYGSSGVGWNNFCGIDMSLVSSSPSHDSPVISSGAITSIISAMEKHPQHKKLQEHACAALLNISTLGKLEVKAVSSSNGISMLLAAMINHQQVVEIQANACGALANLAAVLENRETIESKGGIYLFVCAMTAHRTEREVQKNGCAALRIVMEDGLFLETLQELGNVRKILEIASIDFPLECKVNADFLLKTLNNGGSSPSAYFVW</sequence>
<proteinExistence type="predicted"/>
<accession>A0A7S0CC88</accession>
<dbReference type="SMART" id="SM00185">
    <property type="entry name" value="ARM"/>
    <property type="match status" value="2"/>
</dbReference>
<dbReference type="PROSITE" id="PS50176">
    <property type="entry name" value="ARM_REPEAT"/>
    <property type="match status" value="1"/>
</dbReference>
<dbReference type="Gene3D" id="1.25.10.10">
    <property type="entry name" value="Leucine-rich Repeat Variant"/>
    <property type="match status" value="1"/>
</dbReference>
<feature type="repeat" description="ARM" evidence="2">
    <location>
        <begin position="105"/>
        <end position="149"/>
    </location>
</feature>
<keyword evidence="1" id="KW-0677">Repeat</keyword>
<reference evidence="3" key="1">
    <citation type="submission" date="2021-01" db="EMBL/GenBank/DDBJ databases">
        <authorList>
            <person name="Corre E."/>
            <person name="Pelletier E."/>
            <person name="Niang G."/>
            <person name="Scheremetjew M."/>
            <person name="Finn R."/>
            <person name="Kale V."/>
            <person name="Holt S."/>
            <person name="Cochrane G."/>
            <person name="Meng A."/>
            <person name="Brown T."/>
            <person name="Cohen L."/>
        </authorList>
    </citation>
    <scope>NUCLEOTIDE SEQUENCE</scope>
    <source>
        <strain evidence="3">CCAP1064/1</strain>
    </source>
</reference>
<dbReference type="EMBL" id="HBEL01033210">
    <property type="protein sequence ID" value="CAD8419450.1"/>
    <property type="molecule type" value="Transcribed_RNA"/>
</dbReference>
<gene>
    <name evidence="3" type="ORF">PINE0816_LOCUS15585</name>
</gene>
<dbReference type="AlphaFoldDB" id="A0A7S0CC88"/>
<evidence type="ECO:0000256" key="1">
    <source>
        <dbReference type="ARBA" id="ARBA00022737"/>
    </source>
</evidence>
<evidence type="ECO:0000313" key="3">
    <source>
        <dbReference type="EMBL" id="CAD8419450.1"/>
    </source>
</evidence>
<organism evidence="3">
    <name type="scientific">Proboscia inermis</name>
    <dbReference type="NCBI Taxonomy" id="420281"/>
    <lineage>
        <taxon>Eukaryota</taxon>
        <taxon>Sar</taxon>
        <taxon>Stramenopiles</taxon>
        <taxon>Ochrophyta</taxon>
        <taxon>Bacillariophyta</taxon>
        <taxon>Coscinodiscophyceae</taxon>
        <taxon>Rhizosoleniophycidae</taxon>
        <taxon>Rhizosoleniales</taxon>
        <taxon>Rhizosoleniaceae</taxon>
        <taxon>Proboscia</taxon>
    </lineage>
</organism>
<dbReference type="InterPro" id="IPR016024">
    <property type="entry name" value="ARM-type_fold"/>
</dbReference>
<dbReference type="SUPFAM" id="SSF48371">
    <property type="entry name" value="ARM repeat"/>
    <property type="match status" value="1"/>
</dbReference>
<protein>
    <recommendedName>
        <fullName evidence="4">Armadillo repeat-containing domain-containing protein</fullName>
    </recommendedName>
</protein>
<name>A0A7S0CC88_9STRA</name>